<keyword evidence="2" id="KW-1133">Transmembrane helix</keyword>
<proteinExistence type="predicted"/>
<feature type="region of interest" description="Disordered" evidence="1">
    <location>
        <begin position="184"/>
        <end position="206"/>
    </location>
</feature>
<gene>
    <name evidence="3" type="ORF">MG293_013441</name>
</gene>
<accession>A0AAD4Y5V2</accession>
<sequence>MLTKDRPCRSENYCETPLFEKISRPRRKSREASAPLSTALFYLYILSFKVSSLNFSLTEKTFLKPRGNSIVPSSYVHHYSDYMSSNDQICTLTEVPLCNLDKRGRLGYISRAPVATRPTETPVTWNSPVRLDLLEGKAYLRVSGITAKPSATSAITSATSLAPEHTTVKTTRRGYIFTKPVATQTSGTSGALDPPAETSATSAIPSATSLAPEHTTVKTTTRGYIFTKPVATQTSGTSGALDSPAKPATSPGPAVNTPPGGPVPVLEHSLSQSVTVVIIFAVIAAIIGIIVGCASLISLLRRRYREQTSAPKTSEQVEEIDFYIFLTQDFTMHLPEGNISGYFKDTPSNKMTLKMELLSGPSPLSQNPVPFPPLSLSEFQRILEVLNSENDPR</sequence>
<dbReference type="AlphaFoldDB" id="A0AAD4Y5V2"/>
<reference evidence="3" key="1">
    <citation type="submission" date="2022-03" db="EMBL/GenBank/DDBJ databases">
        <title>Genomic analyses of argali, domestic sheep and their hybrids provide insights into chromosomal evolution, heterosis and genetic basis of agronomic traits.</title>
        <authorList>
            <person name="Li M."/>
        </authorList>
    </citation>
    <scope>NUCLEOTIDE SEQUENCE</scope>
    <source>
        <strain evidence="3">CAU-MHL-2022a</strain>
        <tissue evidence="3">Skin</tissue>
    </source>
</reference>
<keyword evidence="2" id="KW-0812">Transmembrane</keyword>
<evidence type="ECO:0000256" key="1">
    <source>
        <dbReference type="SAM" id="MobiDB-lite"/>
    </source>
</evidence>
<evidence type="ECO:0000313" key="4">
    <source>
        <dbReference type="Proteomes" id="UP001214576"/>
    </source>
</evidence>
<feature type="compositionally biased region" description="Low complexity" evidence="1">
    <location>
        <begin position="194"/>
        <end position="206"/>
    </location>
</feature>
<protein>
    <submittedName>
        <fullName evidence="3">Uncharacterized protein</fullName>
    </submittedName>
</protein>
<dbReference type="Proteomes" id="UP001214576">
    <property type="component" value="Unassembled WGS sequence"/>
</dbReference>
<dbReference type="EMBL" id="JAKZEL010000016">
    <property type="protein sequence ID" value="KAI4536049.1"/>
    <property type="molecule type" value="Genomic_DNA"/>
</dbReference>
<dbReference type="Gene3D" id="1.20.5.70">
    <property type="match status" value="1"/>
</dbReference>
<name>A0AAD4Y5V2_OVIAM</name>
<evidence type="ECO:0000256" key="2">
    <source>
        <dbReference type="SAM" id="Phobius"/>
    </source>
</evidence>
<keyword evidence="4" id="KW-1185">Reference proteome</keyword>
<feature type="region of interest" description="Disordered" evidence="1">
    <location>
        <begin position="233"/>
        <end position="260"/>
    </location>
</feature>
<comment type="caution">
    <text evidence="3">The sequence shown here is derived from an EMBL/GenBank/DDBJ whole genome shotgun (WGS) entry which is preliminary data.</text>
</comment>
<organism evidence="3 4">
    <name type="scientific">Ovis ammon polii</name>
    <dbReference type="NCBI Taxonomy" id="230172"/>
    <lineage>
        <taxon>Eukaryota</taxon>
        <taxon>Metazoa</taxon>
        <taxon>Chordata</taxon>
        <taxon>Craniata</taxon>
        <taxon>Vertebrata</taxon>
        <taxon>Euteleostomi</taxon>
        <taxon>Mammalia</taxon>
        <taxon>Eutheria</taxon>
        <taxon>Laurasiatheria</taxon>
        <taxon>Artiodactyla</taxon>
        <taxon>Ruminantia</taxon>
        <taxon>Pecora</taxon>
        <taxon>Bovidae</taxon>
        <taxon>Caprinae</taxon>
        <taxon>Ovis</taxon>
    </lineage>
</organism>
<evidence type="ECO:0000313" key="3">
    <source>
        <dbReference type="EMBL" id="KAI4536049.1"/>
    </source>
</evidence>
<feature type="transmembrane region" description="Helical" evidence="2">
    <location>
        <begin position="276"/>
        <end position="300"/>
    </location>
</feature>
<keyword evidence="2" id="KW-0472">Membrane</keyword>